<evidence type="ECO:0000259" key="1">
    <source>
        <dbReference type="PROSITE" id="PS50943"/>
    </source>
</evidence>
<protein>
    <recommendedName>
        <fullName evidence="1">HTH cro/C1-type domain-containing protein</fullName>
    </recommendedName>
</protein>
<reference evidence="3" key="1">
    <citation type="journal article" date="2019" name="Int. J. Syst. Evol. Microbiol.">
        <title>The Global Catalogue of Microorganisms (GCM) 10K type strain sequencing project: providing services to taxonomists for standard genome sequencing and annotation.</title>
        <authorList>
            <consortium name="The Broad Institute Genomics Platform"/>
            <consortium name="The Broad Institute Genome Sequencing Center for Infectious Disease"/>
            <person name="Wu L."/>
            <person name="Ma J."/>
        </authorList>
    </citation>
    <scope>NUCLEOTIDE SEQUENCE [LARGE SCALE GENOMIC DNA]</scope>
    <source>
        <strain evidence="3">KCTC 12861</strain>
    </source>
</reference>
<feature type="domain" description="HTH cro/C1-type" evidence="1">
    <location>
        <begin position="62"/>
        <end position="117"/>
    </location>
</feature>
<name>A0ABQ3ED11_9HYPH</name>
<dbReference type="Proteomes" id="UP000637980">
    <property type="component" value="Unassembled WGS sequence"/>
</dbReference>
<gene>
    <name evidence="2" type="ORF">GCM10007094_23440</name>
</gene>
<dbReference type="Gene3D" id="1.10.260.40">
    <property type="entry name" value="lambda repressor-like DNA-binding domains"/>
    <property type="match status" value="1"/>
</dbReference>
<dbReference type="PROSITE" id="PS50943">
    <property type="entry name" value="HTH_CROC1"/>
    <property type="match status" value="1"/>
</dbReference>
<dbReference type="Pfam" id="PF01381">
    <property type="entry name" value="HTH_3"/>
    <property type="match status" value="1"/>
</dbReference>
<accession>A0ABQ3ED11</accession>
<comment type="caution">
    <text evidence="2">The sequence shown here is derived from an EMBL/GenBank/DDBJ whole genome shotgun (WGS) entry which is preliminary data.</text>
</comment>
<dbReference type="InterPro" id="IPR010982">
    <property type="entry name" value="Lambda_DNA-bd_dom_sf"/>
</dbReference>
<dbReference type="InterPro" id="IPR001387">
    <property type="entry name" value="Cro/C1-type_HTH"/>
</dbReference>
<dbReference type="RefSeq" id="WP_189436988.1">
    <property type="nucleotide sequence ID" value="NZ_BMXE01000004.1"/>
</dbReference>
<dbReference type="EMBL" id="BMXE01000004">
    <property type="protein sequence ID" value="GHB33854.1"/>
    <property type="molecule type" value="Genomic_DNA"/>
</dbReference>
<organism evidence="2 3">
    <name type="scientific">Pseudovibrio japonicus</name>
    <dbReference type="NCBI Taxonomy" id="366534"/>
    <lineage>
        <taxon>Bacteria</taxon>
        <taxon>Pseudomonadati</taxon>
        <taxon>Pseudomonadota</taxon>
        <taxon>Alphaproteobacteria</taxon>
        <taxon>Hyphomicrobiales</taxon>
        <taxon>Stappiaceae</taxon>
        <taxon>Pseudovibrio</taxon>
    </lineage>
</organism>
<evidence type="ECO:0000313" key="3">
    <source>
        <dbReference type="Proteomes" id="UP000637980"/>
    </source>
</evidence>
<sequence>MANTSINQDSCSTRRQDKLAFGQTYLDIAPKTSAKSHEFGVESQNSQKDLMYTGDMTRGERIVKKREERSWNRRKLADLSGVGYDRLNKLEHDKTKEPRGQTLALIAKTLGVSVEYLETGEETPPTMDADELHFAMQANPEGVNGLLAKQAWEAAEAIEERVYGKQGGGMDFLLETYERILKRMINDKDEAK</sequence>
<dbReference type="SUPFAM" id="SSF47413">
    <property type="entry name" value="lambda repressor-like DNA-binding domains"/>
    <property type="match status" value="1"/>
</dbReference>
<keyword evidence="3" id="KW-1185">Reference proteome</keyword>
<dbReference type="CDD" id="cd00093">
    <property type="entry name" value="HTH_XRE"/>
    <property type="match status" value="1"/>
</dbReference>
<proteinExistence type="predicted"/>
<evidence type="ECO:0000313" key="2">
    <source>
        <dbReference type="EMBL" id="GHB33854.1"/>
    </source>
</evidence>
<dbReference type="SMART" id="SM00530">
    <property type="entry name" value="HTH_XRE"/>
    <property type="match status" value="1"/>
</dbReference>